<sequence>MEAEAYDLLWLVVQASPDWDASPQRLGTLRLITALLPCVFRVELVEPASLMAGWRMEDGEQKRRRVT</sequence>
<evidence type="ECO:0000313" key="2">
    <source>
        <dbReference type="Proteomes" id="UP000314294"/>
    </source>
</evidence>
<gene>
    <name evidence="1" type="ORF">EYF80_033892</name>
</gene>
<name>A0A4Z2GSX8_9TELE</name>
<accession>A0A4Z2GSX8</accession>
<evidence type="ECO:0000313" key="1">
    <source>
        <dbReference type="EMBL" id="TNN55893.1"/>
    </source>
</evidence>
<proteinExistence type="predicted"/>
<dbReference type="AlphaFoldDB" id="A0A4Z2GSX8"/>
<comment type="caution">
    <text evidence="1">The sequence shown here is derived from an EMBL/GenBank/DDBJ whole genome shotgun (WGS) entry which is preliminary data.</text>
</comment>
<keyword evidence="2" id="KW-1185">Reference proteome</keyword>
<dbReference type="EMBL" id="SRLO01000443">
    <property type="protein sequence ID" value="TNN55893.1"/>
    <property type="molecule type" value="Genomic_DNA"/>
</dbReference>
<organism evidence="1 2">
    <name type="scientific">Liparis tanakae</name>
    <name type="common">Tanaka's snailfish</name>
    <dbReference type="NCBI Taxonomy" id="230148"/>
    <lineage>
        <taxon>Eukaryota</taxon>
        <taxon>Metazoa</taxon>
        <taxon>Chordata</taxon>
        <taxon>Craniata</taxon>
        <taxon>Vertebrata</taxon>
        <taxon>Euteleostomi</taxon>
        <taxon>Actinopterygii</taxon>
        <taxon>Neopterygii</taxon>
        <taxon>Teleostei</taxon>
        <taxon>Neoteleostei</taxon>
        <taxon>Acanthomorphata</taxon>
        <taxon>Eupercaria</taxon>
        <taxon>Perciformes</taxon>
        <taxon>Cottioidei</taxon>
        <taxon>Cottales</taxon>
        <taxon>Liparidae</taxon>
        <taxon>Liparis</taxon>
    </lineage>
</organism>
<dbReference type="Proteomes" id="UP000314294">
    <property type="component" value="Unassembled WGS sequence"/>
</dbReference>
<reference evidence="1 2" key="1">
    <citation type="submission" date="2019-03" db="EMBL/GenBank/DDBJ databases">
        <title>First draft genome of Liparis tanakae, snailfish: a comprehensive survey of snailfish specific genes.</title>
        <authorList>
            <person name="Kim W."/>
            <person name="Song I."/>
            <person name="Jeong J.-H."/>
            <person name="Kim D."/>
            <person name="Kim S."/>
            <person name="Ryu S."/>
            <person name="Song J.Y."/>
            <person name="Lee S.K."/>
        </authorList>
    </citation>
    <scope>NUCLEOTIDE SEQUENCE [LARGE SCALE GENOMIC DNA]</scope>
    <source>
        <tissue evidence="1">Muscle</tissue>
    </source>
</reference>
<protein>
    <submittedName>
        <fullName evidence="1">Uncharacterized protein</fullName>
    </submittedName>
</protein>